<sequence length="47" mass="5195">MADKTFIYSPHKLFGPQVSELSLQLRKPLFEVAVVRDAIAGPKLPEG</sequence>
<dbReference type="AlphaFoldDB" id="A0A1G7V426"/>
<reference evidence="2" key="1">
    <citation type="submission" date="2016-10" db="EMBL/GenBank/DDBJ databases">
        <authorList>
            <person name="Varghese N."/>
            <person name="Submissions S."/>
        </authorList>
    </citation>
    <scope>NUCLEOTIDE SEQUENCE [LARGE SCALE GENOMIC DNA]</scope>
    <source>
        <strain evidence="2">ATCC 700689</strain>
    </source>
</reference>
<accession>A0A1G7V426</accession>
<proteinExistence type="predicted"/>
<keyword evidence="2" id="KW-1185">Reference proteome</keyword>
<dbReference type="EMBL" id="FNCO01000002">
    <property type="protein sequence ID" value="SDG54523.1"/>
    <property type="molecule type" value="Genomic_DNA"/>
</dbReference>
<evidence type="ECO:0000313" key="2">
    <source>
        <dbReference type="Proteomes" id="UP000182894"/>
    </source>
</evidence>
<organism evidence="1 2">
    <name type="scientific">Pseudomonas abietaniphila</name>
    <dbReference type="NCBI Taxonomy" id="89065"/>
    <lineage>
        <taxon>Bacteria</taxon>
        <taxon>Pseudomonadati</taxon>
        <taxon>Pseudomonadota</taxon>
        <taxon>Gammaproteobacteria</taxon>
        <taxon>Pseudomonadales</taxon>
        <taxon>Pseudomonadaceae</taxon>
        <taxon>Pseudomonas</taxon>
    </lineage>
</organism>
<name>A0A1G7V426_9PSED</name>
<dbReference type="Proteomes" id="UP000182894">
    <property type="component" value="Unassembled WGS sequence"/>
</dbReference>
<protein>
    <submittedName>
        <fullName evidence="1">Uncharacterized protein</fullName>
    </submittedName>
</protein>
<evidence type="ECO:0000313" key="1">
    <source>
        <dbReference type="EMBL" id="SDG54523.1"/>
    </source>
</evidence>
<gene>
    <name evidence="1" type="ORF">SAMN05216605_102377</name>
</gene>
<dbReference type="RefSeq" id="WP_208605138.1">
    <property type="nucleotide sequence ID" value="NZ_FNCO01000002.1"/>
</dbReference>